<dbReference type="Proteomes" id="UP000704762">
    <property type="component" value="Unassembled WGS sequence"/>
</dbReference>
<reference evidence="1 2" key="1">
    <citation type="submission" date="2021-01" db="EMBL/GenBank/DDBJ databases">
        <title>Sequencing the genomes of 1000 actinobacteria strains.</title>
        <authorList>
            <person name="Klenk H.-P."/>
        </authorList>
    </citation>
    <scope>NUCLEOTIDE SEQUENCE [LARGE SCALE GENOMIC DNA]</scope>
    <source>
        <strain evidence="1 2">DSM 18662</strain>
    </source>
</reference>
<evidence type="ECO:0000313" key="2">
    <source>
        <dbReference type="Proteomes" id="UP000704762"/>
    </source>
</evidence>
<gene>
    <name evidence="1" type="ORF">JOE57_000900</name>
</gene>
<organism evidence="1 2">
    <name type="scientific">Microlunatus panaciterrae</name>
    <dbReference type="NCBI Taxonomy" id="400768"/>
    <lineage>
        <taxon>Bacteria</taxon>
        <taxon>Bacillati</taxon>
        <taxon>Actinomycetota</taxon>
        <taxon>Actinomycetes</taxon>
        <taxon>Propionibacteriales</taxon>
        <taxon>Propionibacteriaceae</taxon>
        <taxon>Microlunatus</taxon>
    </lineage>
</organism>
<comment type="caution">
    <text evidence="1">The sequence shown here is derived from an EMBL/GenBank/DDBJ whole genome shotgun (WGS) entry which is preliminary data.</text>
</comment>
<proteinExistence type="predicted"/>
<accession>A0ABS2RG55</accession>
<name>A0ABS2RG55_9ACTN</name>
<evidence type="ECO:0000313" key="1">
    <source>
        <dbReference type="EMBL" id="MBM7797979.1"/>
    </source>
</evidence>
<dbReference type="RefSeq" id="WP_204916600.1">
    <property type="nucleotide sequence ID" value="NZ_BAAAQP010000011.1"/>
</dbReference>
<sequence length="108" mass="12051">MYAFTQDVPIDETLYARIIENLGPEPLAGLLSHLCVRRPDGGLRYIDVWTDVESCQRAFEERIHPAVDAAFGDRRPATEPTVHPLEVLHASGLWQATNEVPIAATSQR</sequence>
<evidence type="ECO:0008006" key="3">
    <source>
        <dbReference type="Google" id="ProtNLM"/>
    </source>
</evidence>
<dbReference type="EMBL" id="JAFBCF010000001">
    <property type="protein sequence ID" value="MBM7797979.1"/>
    <property type="molecule type" value="Genomic_DNA"/>
</dbReference>
<keyword evidence="2" id="KW-1185">Reference proteome</keyword>
<protein>
    <recommendedName>
        <fullName evidence="3">Antibiotic biosynthesis monooxygenase</fullName>
    </recommendedName>
</protein>